<proteinExistence type="predicted"/>
<dbReference type="Proteomes" id="UP001558613">
    <property type="component" value="Unassembled WGS sequence"/>
</dbReference>
<accession>A0ABR3NKA4</accession>
<feature type="region of interest" description="Disordered" evidence="1">
    <location>
        <begin position="1"/>
        <end position="23"/>
    </location>
</feature>
<gene>
    <name evidence="3" type="ORF">QQF64_024086</name>
</gene>
<dbReference type="SUPFAM" id="SSF53098">
    <property type="entry name" value="Ribonuclease H-like"/>
    <property type="match status" value="1"/>
</dbReference>
<dbReference type="PANTHER" id="PTHR37984">
    <property type="entry name" value="PROTEIN CBG26694"/>
    <property type="match status" value="1"/>
</dbReference>
<dbReference type="InterPro" id="IPR012337">
    <property type="entry name" value="RNaseH-like_sf"/>
</dbReference>
<evidence type="ECO:0000259" key="2">
    <source>
        <dbReference type="Pfam" id="PF24626"/>
    </source>
</evidence>
<keyword evidence="4" id="KW-1185">Reference proteome</keyword>
<name>A0ABR3NKA4_9TELE</name>
<dbReference type="EMBL" id="JAYMGO010000003">
    <property type="protein sequence ID" value="KAL1277413.1"/>
    <property type="molecule type" value="Genomic_DNA"/>
</dbReference>
<dbReference type="InterPro" id="IPR056924">
    <property type="entry name" value="SH3_Tf2-1"/>
</dbReference>
<sequence>MPGLLPVPAGERKPQSPTATPRNNIPMVRLADRLGRTFTEVNKGQQILPNGGLDCRCESTRTGAHTSRPRLCKRYGKLLGIQAQLHISFHPIASGQVERANRSVVSMLKKFVASNQKDWDVKLPLVLMAIRATPSQSTGVPPFEVMTGRQMTLPLHLLYQPGDSNLVTAYTTHQYLEELQRHLRTTFAFAQQQLQKSAEGRKAYYDQKASREELDVGDKVWYYRFAPPQQTGPHRLSKKLLPHWTGPYEIVDKLSPVAYRIKISRGQTEPTLKWVHRNQIKRHWATGREGKGGANSN</sequence>
<organism evidence="3 4">
    <name type="scientific">Cirrhinus molitorella</name>
    <name type="common">mud carp</name>
    <dbReference type="NCBI Taxonomy" id="172907"/>
    <lineage>
        <taxon>Eukaryota</taxon>
        <taxon>Metazoa</taxon>
        <taxon>Chordata</taxon>
        <taxon>Craniata</taxon>
        <taxon>Vertebrata</taxon>
        <taxon>Euteleostomi</taxon>
        <taxon>Actinopterygii</taxon>
        <taxon>Neopterygii</taxon>
        <taxon>Teleostei</taxon>
        <taxon>Ostariophysi</taxon>
        <taxon>Cypriniformes</taxon>
        <taxon>Cyprinidae</taxon>
        <taxon>Labeoninae</taxon>
        <taxon>Labeonini</taxon>
        <taxon>Cirrhinus</taxon>
    </lineage>
</organism>
<dbReference type="Gene3D" id="3.30.420.10">
    <property type="entry name" value="Ribonuclease H-like superfamily/Ribonuclease H"/>
    <property type="match status" value="1"/>
</dbReference>
<reference evidence="3 4" key="1">
    <citation type="submission" date="2023-09" db="EMBL/GenBank/DDBJ databases">
        <authorList>
            <person name="Wang M."/>
        </authorList>
    </citation>
    <scope>NUCLEOTIDE SEQUENCE [LARGE SCALE GENOMIC DNA]</scope>
    <source>
        <strain evidence="3">GT-2023</strain>
        <tissue evidence="3">Liver</tissue>
    </source>
</reference>
<evidence type="ECO:0000256" key="1">
    <source>
        <dbReference type="SAM" id="MobiDB-lite"/>
    </source>
</evidence>
<evidence type="ECO:0000313" key="3">
    <source>
        <dbReference type="EMBL" id="KAL1277413.1"/>
    </source>
</evidence>
<evidence type="ECO:0000313" key="4">
    <source>
        <dbReference type="Proteomes" id="UP001558613"/>
    </source>
</evidence>
<dbReference type="InterPro" id="IPR050951">
    <property type="entry name" value="Retrovirus_Pol_polyprotein"/>
</dbReference>
<comment type="caution">
    <text evidence="3">The sequence shown here is derived from an EMBL/GenBank/DDBJ whole genome shotgun (WGS) entry which is preliminary data.</text>
</comment>
<dbReference type="InterPro" id="IPR036397">
    <property type="entry name" value="RNaseH_sf"/>
</dbReference>
<feature type="domain" description="Tf2-1-like SH3-like" evidence="2">
    <location>
        <begin position="217"/>
        <end position="264"/>
    </location>
</feature>
<dbReference type="PANTHER" id="PTHR37984:SF12">
    <property type="entry name" value="RIBONUCLEASE H"/>
    <property type="match status" value="1"/>
</dbReference>
<protein>
    <recommendedName>
        <fullName evidence="2">Tf2-1-like SH3-like domain-containing protein</fullName>
    </recommendedName>
</protein>
<dbReference type="Pfam" id="PF24626">
    <property type="entry name" value="SH3_Tf2-1"/>
    <property type="match status" value="1"/>
</dbReference>